<dbReference type="Proteomes" id="UP000828390">
    <property type="component" value="Unassembled WGS sequence"/>
</dbReference>
<reference evidence="1" key="1">
    <citation type="journal article" date="2019" name="bioRxiv">
        <title>The Genome of the Zebra Mussel, Dreissena polymorpha: A Resource for Invasive Species Research.</title>
        <authorList>
            <person name="McCartney M.A."/>
            <person name="Auch B."/>
            <person name="Kono T."/>
            <person name="Mallez S."/>
            <person name="Zhang Y."/>
            <person name="Obille A."/>
            <person name="Becker A."/>
            <person name="Abrahante J.E."/>
            <person name="Garbe J."/>
            <person name="Badalamenti J.P."/>
            <person name="Herman A."/>
            <person name="Mangelson H."/>
            <person name="Liachko I."/>
            <person name="Sullivan S."/>
            <person name="Sone E.D."/>
            <person name="Koren S."/>
            <person name="Silverstein K.A.T."/>
            <person name="Beckman K.B."/>
            <person name="Gohl D.M."/>
        </authorList>
    </citation>
    <scope>NUCLEOTIDE SEQUENCE</scope>
    <source>
        <strain evidence="1">Duluth1</strain>
        <tissue evidence="1">Whole animal</tissue>
    </source>
</reference>
<organism evidence="1 2">
    <name type="scientific">Dreissena polymorpha</name>
    <name type="common">Zebra mussel</name>
    <name type="synonym">Mytilus polymorpha</name>
    <dbReference type="NCBI Taxonomy" id="45954"/>
    <lineage>
        <taxon>Eukaryota</taxon>
        <taxon>Metazoa</taxon>
        <taxon>Spiralia</taxon>
        <taxon>Lophotrochozoa</taxon>
        <taxon>Mollusca</taxon>
        <taxon>Bivalvia</taxon>
        <taxon>Autobranchia</taxon>
        <taxon>Heteroconchia</taxon>
        <taxon>Euheterodonta</taxon>
        <taxon>Imparidentia</taxon>
        <taxon>Neoheterodontei</taxon>
        <taxon>Myida</taxon>
        <taxon>Dreissenoidea</taxon>
        <taxon>Dreissenidae</taxon>
        <taxon>Dreissena</taxon>
    </lineage>
</organism>
<dbReference type="EMBL" id="JAIWYP010000002">
    <property type="protein sequence ID" value="KAH3869771.1"/>
    <property type="molecule type" value="Genomic_DNA"/>
</dbReference>
<evidence type="ECO:0000313" key="1">
    <source>
        <dbReference type="EMBL" id="KAH3869771.1"/>
    </source>
</evidence>
<evidence type="ECO:0000313" key="2">
    <source>
        <dbReference type="Proteomes" id="UP000828390"/>
    </source>
</evidence>
<comment type="caution">
    <text evidence="1">The sequence shown here is derived from an EMBL/GenBank/DDBJ whole genome shotgun (WGS) entry which is preliminary data.</text>
</comment>
<sequence>MFRLRGMGLYTNEIMSQHLPGRGDGDHEQFLIACLMKGDEIRRNETGVLDKYKSFLCDLKRPQFGGRFTRHGRVVVVLNAEGQHTHGEARLLDFDGELRHLFG</sequence>
<keyword evidence="2" id="KW-1185">Reference proteome</keyword>
<gene>
    <name evidence="1" type="ORF">DPMN_032942</name>
</gene>
<proteinExistence type="predicted"/>
<reference evidence="1" key="2">
    <citation type="submission" date="2020-11" db="EMBL/GenBank/DDBJ databases">
        <authorList>
            <person name="McCartney M.A."/>
            <person name="Auch B."/>
            <person name="Kono T."/>
            <person name="Mallez S."/>
            <person name="Becker A."/>
            <person name="Gohl D.M."/>
            <person name="Silverstein K.A.T."/>
            <person name="Koren S."/>
            <person name="Bechman K.B."/>
            <person name="Herman A."/>
            <person name="Abrahante J.E."/>
            <person name="Garbe J."/>
        </authorList>
    </citation>
    <scope>NUCLEOTIDE SEQUENCE</scope>
    <source>
        <strain evidence="1">Duluth1</strain>
        <tissue evidence="1">Whole animal</tissue>
    </source>
</reference>
<name>A0A9D4M7L2_DREPO</name>
<dbReference type="AlphaFoldDB" id="A0A9D4M7L2"/>
<accession>A0A9D4M7L2</accession>
<protein>
    <submittedName>
        <fullName evidence="1">Uncharacterized protein</fullName>
    </submittedName>
</protein>